<dbReference type="Proteomes" id="UP000238348">
    <property type="component" value="Chromosome"/>
</dbReference>
<evidence type="ECO:0008006" key="4">
    <source>
        <dbReference type="Google" id="ProtNLM"/>
    </source>
</evidence>
<evidence type="ECO:0000256" key="1">
    <source>
        <dbReference type="SAM" id="SignalP"/>
    </source>
</evidence>
<dbReference type="EMBL" id="CP012673">
    <property type="protein sequence ID" value="AUX40366.1"/>
    <property type="molecule type" value="Genomic_DNA"/>
</dbReference>
<dbReference type="PROSITE" id="PS51257">
    <property type="entry name" value="PROKAR_LIPOPROTEIN"/>
    <property type="match status" value="1"/>
</dbReference>
<keyword evidence="1" id="KW-0732">Signal</keyword>
<organism evidence="2 3">
    <name type="scientific">Sorangium cellulosum</name>
    <name type="common">Polyangium cellulosum</name>
    <dbReference type="NCBI Taxonomy" id="56"/>
    <lineage>
        <taxon>Bacteria</taxon>
        <taxon>Pseudomonadati</taxon>
        <taxon>Myxococcota</taxon>
        <taxon>Polyangia</taxon>
        <taxon>Polyangiales</taxon>
        <taxon>Polyangiaceae</taxon>
        <taxon>Sorangium</taxon>
    </lineage>
</organism>
<accession>A0A2L0EM41</accession>
<evidence type="ECO:0000313" key="2">
    <source>
        <dbReference type="EMBL" id="AUX40366.1"/>
    </source>
</evidence>
<feature type="chain" id="PRO_5014694662" description="PEGA domain-containing protein" evidence="1">
    <location>
        <begin position="21"/>
        <end position="627"/>
    </location>
</feature>
<name>A0A2L0EM41_SORCE</name>
<protein>
    <recommendedName>
        <fullName evidence="4">PEGA domain-containing protein</fullName>
    </recommendedName>
</protein>
<reference evidence="2 3" key="1">
    <citation type="submission" date="2015-09" db="EMBL/GenBank/DDBJ databases">
        <title>Sorangium comparison.</title>
        <authorList>
            <person name="Zaburannyi N."/>
            <person name="Bunk B."/>
            <person name="Overmann J."/>
            <person name="Mueller R."/>
        </authorList>
    </citation>
    <scope>NUCLEOTIDE SEQUENCE [LARGE SCALE GENOMIC DNA]</scope>
    <source>
        <strain evidence="2 3">So ce26</strain>
    </source>
</reference>
<dbReference type="AlphaFoldDB" id="A0A2L0EM41"/>
<gene>
    <name evidence="2" type="ORF">SOCE26_017660</name>
</gene>
<feature type="signal peptide" evidence="1">
    <location>
        <begin position="1"/>
        <end position="20"/>
    </location>
</feature>
<evidence type="ECO:0000313" key="3">
    <source>
        <dbReference type="Proteomes" id="UP000238348"/>
    </source>
</evidence>
<sequence>MRRVSFMITTSCALVLGACAQAPDADEQLIDQVGQALTTPASVLGFESPADWTVTGATKSASASSSQGVSALALRSFSFAELRSAPLSTVSGVTSTLAFDLKPPVSPAFGTAQLYVDIPSRGVHNVYLGQVSLAGLAAGTYAPLSFSVPASVVTALQQTYSDLTFKIALNVPHTTVDYLIDNLRFVGGTSGGPSKVELRVSGADDRIAVSVGGIQRRMFHFGESDIDQRIDVSDWFGSGANDLRVQLLNTGGPASAGVELWVDDALVVSESCPATLCNGSDVWQGIVWDRTFSVSTPNRPAFQPVTVTAQGATPGKVYVNDVFSGRTTPTTLSLPPGDYTIGVGIGSELPPADYTGSFYEQDVTVGSSPVNVNATASAPLGIQEVTRIAILPIRNSINYVSSLGGPDASNTGVLFDEDVDDLVAQAEATNDLWFRPLSYGLATWEIEVLPTIEDVPIYEQNHDGWDTTRFLAEAGTAQLASQYDMIVYFFSQHRADGSSVDDVCNIVWAFDGTNVGFSTSYTAGKPDLLNAEFLHEVMHNYEHYNENALHLYNGIDGLHGGHQHGYYDGSNGEVNFVHFYRHLLRGQVAELGGMRIDLQWPAIGAVSGSSDLYLGFFPVLRHGYRVP</sequence>
<proteinExistence type="predicted"/>